<dbReference type="CDD" id="cd05403">
    <property type="entry name" value="NT_KNTase_like"/>
    <property type="match status" value="1"/>
</dbReference>
<gene>
    <name evidence="2" type="ORF">EV684_10670</name>
</gene>
<evidence type="ECO:0000313" key="2">
    <source>
        <dbReference type="EMBL" id="TCP02508.1"/>
    </source>
</evidence>
<dbReference type="OrthoDB" id="14556at2"/>
<evidence type="ECO:0000313" key="3">
    <source>
        <dbReference type="Proteomes" id="UP000295106"/>
    </source>
</evidence>
<sequence length="99" mass="11022">MRLTEEQRRLIRDTVACALGPQARVCLFGSRLDDARRGGDIDLLVEVPAPLSDRLRRELELGARLERQLGGRRIDLLLLDPATPRQPVHEAALAHGVPL</sequence>
<dbReference type="SUPFAM" id="SSF81301">
    <property type="entry name" value="Nucleotidyltransferase"/>
    <property type="match status" value="1"/>
</dbReference>
<keyword evidence="2" id="KW-0808">Transferase</keyword>
<dbReference type="InterPro" id="IPR002934">
    <property type="entry name" value="Polymerase_NTP_transf_dom"/>
</dbReference>
<dbReference type="AlphaFoldDB" id="A0A4V6NPZ7"/>
<dbReference type="GeneID" id="99683471"/>
<evidence type="ECO:0000259" key="1">
    <source>
        <dbReference type="Pfam" id="PF01909"/>
    </source>
</evidence>
<reference evidence="2 3" key="1">
    <citation type="submission" date="2019-03" db="EMBL/GenBank/DDBJ databases">
        <title>Genomic Encyclopedia of Type Strains, Phase IV (KMG-IV): sequencing the most valuable type-strain genomes for metagenomic binning, comparative biology and taxonomic classification.</title>
        <authorList>
            <person name="Goeker M."/>
        </authorList>
    </citation>
    <scope>NUCLEOTIDE SEQUENCE [LARGE SCALE GENOMIC DNA]</scope>
    <source>
        <strain evidence="2 3">DSM 1709</strain>
    </source>
</reference>
<dbReference type="Proteomes" id="UP000295106">
    <property type="component" value="Unassembled WGS sequence"/>
</dbReference>
<accession>A0A4V6NPZ7</accession>
<feature type="domain" description="Polymerase nucleotidyl transferase" evidence="1">
    <location>
        <begin position="17"/>
        <end position="81"/>
    </location>
</feature>
<dbReference type="Pfam" id="PF01909">
    <property type="entry name" value="NTP_transf_2"/>
    <property type="match status" value="1"/>
</dbReference>
<protein>
    <submittedName>
        <fullName evidence="2">Nucleotidyltransferase-like protein</fullName>
    </submittedName>
</protein>
<organism evidence="2 3">
    <name type="scientific">Rubrivivax gelatinosus</name>
    <name type="common">Rhodocyclus gelatinosus</name>
    <name type="synonym">Rhodopseudomonas gelatinosa</name>
    <dbReference type="NCBI Taxonomy" id="28068"/>
    <lineage>
        <taxon>Bacteria</taxon>
        <taxon>Pseudomonadati</taxon>
        <taxon>Pseudomonadota</taxon>
        <taxon>Betaproteobacteria</taxon>
        <taxon>Burkholderiales</taxon>
        <taxon>Sphaerotilaceae</taxon>
        <taxon>Rubrivivax</taxon>
    </lineage>
</organism>
<proteinExistence type="predicted"/>
<dbReference type="EMBL" id="SLXD01000006">
    <property type="protein sequence ID" value="TCP02508.1"/>
    <property type="molecule type" value="Genomic_DNA"/>
</dbReference>
<dbReference type="GO" id="GO:0016779">
    <property type="term" value="F:nucleotidyltransferase activity"/>
    <property type="evidence" value="ECO:0007669"/>
    <property type="project" value="InterPro"/>
</dbReference>
<name>A0A4V6NPZ7_RUBGE</name>
<dbReference type="Gene3D" id="3.30.460.10">
    <property type="entry name" value="Beta Polymerase, domain 2"/>
    <property type="match status" value="1"/>
</dbReference>
<dbReference type="InterPro" id="IPR043519">
    <property type="entry name" value="NT_sf"/>
</dbReference>
<comment type="caution">
    <text evidence="2">The sequence shown here is derived from an EMBL/GenBank/DDBJ whole genome shotgun (WGS) entry which is preliminary data.</text>
</comment>
<dbReference type="RefSeq" id="WP_132647027.1">
    <property type="nucleotide sequence ID" value="NZ_CP181386.1"/>
</dbReference>